<dbReference type="VEuPathDB" id="CryptoDB:Cvel_14859"/>
<organism evidence="2">
    <name type="scientific">Chromera velia CCMP2878</name>
    <dbReference type="NCBI Taxonomy" id="1169474"/>
    <lineage>
        <taxon>Eukaryota</taxon>
        <taxon>Sar</taxon>
        <taxon>Alveolata</taxon>
        <taxon>Colpodellida</taxon>
        <taxon>Chromeraceae</taxon>
        <taxon>Chromera</taxon>
    </lineage>
</organism>
<gene>
    <name evidence="2" type="ORF">Cvel_14859</name>
</gene>
<protein>
    <submittedName>
        <fullName evidence="2">Uncharacterized protein</fullName>
    </submittedName>
</protein>
<dbReference type="AlphaFoldDB" id="A0A0G4F3A2"/>
<feature type="compositionally biased region" description="Basic residues" evidence="1">
    <location>
        <begin position="62"/>
        <end position="71"/>
    </location>
</feature>
<evidence type="ECO:0000313" key="2">
    <source>
        <dbReference type="EMBL" id="CEM06238.1"/>
    </source>
</evidence>
<feature type="compositionally biased region" description="Low complexity" evidence="1">
    <location>
        <begin position="83"/>
        <end position="97"/>
    </location>
</feature>
<reference evidence="2" key="1">
    <citation type="submission" date="2014-11" db="EMBL/GenBank/DDBJ databases">
        <authorList>
            <person name="Otto D Thomas"/>
            <person name="Naeem Raeece"/>
        </authorList>
    </citation>
    <scope>NUCLEOTIDE SEQUENCE</scope>
</reference>
<accession>A0A0G4F3A2</accession>
<feature type="region of interest" description="Disordered" evidence="1">
    <location>
        <begin position="1"/>
        <end position="97"/>
    </location>
</feature>
<feature type="compositionally biased region" description="Basic and acidic residues" evidence="1">
    <location>
        <begin position="7"/>
        <end position="20"/>
    </location>
</feature>
<dbReference type="EMBL" id="CDMZ01000082">
    <property type="protein sequence ID" value="CEM06238.1"/>
    <property type="molecule type" value="Genomic_DNA"/>
</dbReference>
<sequence>MRPWVGDAEREKSHPGDRGRNGRGNSSDSQHLFDTEEAIRKPVKRATNTPNEDLEQSEVAPKAKKTKKDKKKDHAEPLPVITSSSSSSSSSISSPGS</sequence>
<feature type="compositionally biased region" description="Basic and acidic residues" evidence="1">
    <location>
        <begin position="31"/>
        <end position="40"/>
    </location>
</feature>
<name>A0A0G4F3A2_9ALVE</name>
<evidence type="ECO:0000256" key="1">
    <source>
        <dbReference type="SAM" id="MobiDB-lite"/>
    </source>
</evidence>
<proteinExistence type="predicted"/>